<evidence type="ECO:0000256" key="1">
    <source>
        <dbReference type="SAM" id="MobiDB-lite"/>
    </source>
</evidence>
<dbReference type="Pfam" id="PF14438">
    <property type="entry name" value="SM-ATX"/>
    <property type="match status" value="1"/>
</dbReference>
<evidence type="ECO:0000313" key="3">
    <source>
        <dbReference type="EMBL" id="KAK8951109.1"/>
    </source>
</evidence>
<dbReference type="EMBL" id="JBBWWQ010000003">
    <property type="protein sequence ID" value="KAK8951109.1"/>
    <property type="molecule type" value="Genomic_DNA"/>
</dbReference>
<organism evidence="3 4">
    <name type="scientific">Platanthera zijinensis</name>
    <dbReference type="NCBI Taxonomy" id="2320716"/>
    <lineage>
        <taxon>Eukaryota</taxon>
        <taxon>Viridiplantae</taxon>
        <taxon>Streptophyta</taxon>
        <taxon>Embryophyta</taxon>
        <taxon>Tracheophyta</taxon>
        <taxon>Spermatophyta</taxon>
        <taxon>Magnoliopsida</taxon>
        <taxon>Liliopsida</taxon>
        <taxon>Asparagales</taxon>
        <taxon>Orchidaceae</taxon>
        <taxon>Orchidoideae</taxon>
        <taxon>Orchideae</taxon>
        <taxon>Orchidinae</taxon>
        <taxon>Platanthera</taxon>
    </lineage>
</organism>
<proteinExistence type="predicted"/>
<protein>
    <recommendedName>
        <fullName evidence="2">Ataxin 2 SM domain-containing protein</fullName>
    </recommendedName>
</protein>
<dbReference type="InterPro" id="IPR045117">
    <property type="entry name" value="ATXN2-like"/>
</dbReference>
<reference evidence="3 4" key="1">
    <citation type="journal article" date="2022" name="Nat. Plants">
        <title>Genomes of leafy and leafless Platanthera orchids illuminate the evolution of mycoheterotrophy.</title>
        <authorList>
            <person name="Li M.H."/>
            <person name="Liu K.W."/>
            <person name="Li Z."/>
            <person name="Lu H.C."/>
            <person name="Ye Q.L."/>
            <person name="Zhang D."/>
            <person name="Wang J.Y."/>
            <person name="Li Y.F."/>
            <person name="Zhong Z.M."/>
            <person name="Liu X."/>
            <person name="Yu X."/>
            <person name="Liu D.K."/>
            <person name="Tu X.D."/>
            <person name="Liu B."/>
            <person name="Hao Y."/>
            <person name="Liao X.Y."/>
            <person name="Jiang Y.T."/>
            <person name="Sun W.H."/>
            <person name="Chen J."/>
            <person name="Chen Y.Q."/>
            <person name="Ai Y."/>
            <person name="Zhai J.W."/>
            <person name="Wu S.S."/>
            <person name="Zhou Z."/>
            <person name="Hsiao Y.Y."/>
            <person name="Wu W.L."/>
            <person name="Chen Y.Y."/>
            <person name="Lin Y.F."/>
            <person name="Hsu J.L."/>
            <person name="Li C.Y."/>
            <person name="Wang Z.W."/>
            <person name="Zhao X."/>
            <person name="Zhong W.Y."/>
            <person name="Ma X.K."/>
            <person name="Ma L."/>
            <person name="Huang J."/>
            <person name="Chen G.Z."/>
            <person name="Huang M.Z."/>
            <person name="Huang L."/>
            <person name="Peng D.H."/>
            <person name="Luo Y.B."/>
            <person name="Zou S.Q."/>
            <person name="Chen S.P."/>
            <person name="Lan S."/>
            <person name="Tsai W.C."/>
            <person name="Van de Peer Y."/>
            <person name="Liu Z.J."/>
        </authorList>
    </citation>
    <scope>NUCLEOTIDE SEQUENCE [LARGE SCALE GENOMIC DNA]</scope>
    <source>
        <strain evidence="3">Lor287</strain>
    </source>
</reference>
<dbReference type="AlphaFoldDB" id="A0AAP0BW32"/>
<dbReference type="InterPro" id="IPR025852">
    <property type="entry name" value="SM_dom_ATX"/>
</dbReference>
<feature type="domain" description="Ataxin 2 SM" evidence="2">
    <location>
        <begin position="22"/>
        <end position="57"/>
    </location>
</feature>
<feature type="region of interest" description="Disordered" evidence="1">
    <location>
        <begin position="65"/>
        <end position="86"/>
    </location>
</feature>
<comment type="caution">
    <text evidence="3">The sequence shown here is derived from an EMBL/GenBank/DDBJ whole genome shotgun (WGS) entry which is preliminary data.</text>
</comment>
<dbReference type="GO" id="GO:0003729">
    <property type="term" value="F:mRNA binding"/>
    <property type="evidence" value="ECO:0007669"/>
    <property type="project" value="TreeGrafter"/>
</dbReference>
<keyword evidence="4" id="KW-1185">Reference proteome</keyword>
<sequence length="86" mass="8528">MGCRNGEAETAVELPAADSGNALLLATVSTVGLLVEVQVKDGSLYSGIFHTASVDEGYGGWTGLERGKSSGRAVGGGTGSEKGRGG</sequence>
<gene>
    <name evidence="3" type="ORF">KSP39_PZI003359</name>
</gene>
<name>A0AAP0BW32_9ASPA</name>
<dbReference type="GO" id="GO:0034063">
    <property type="term" value="P:stress granule assembly"/>
    <property type="evidence" value="ECO:0007669"/>
    <property type="project" value="TreeGrafter"/>
</dbReference>
<dbReference type="PANTHER" id="PTHR12854:SF12">
    <property type="entry name" value="POLYADENYLATE-BINDING PROTEIN INTERACTING PROTEIN"/>
    <property type="match status" value="1"/>
</dbReference>
<evidence type="ECO:0000259" key="2">
    <source>
        <dbReference type="Pfam" id="PF14438"/>
    </source>
</evidence>
<dbReference type="Proteomes" id="UP001418222">
    <property type="component" value="Unassembled WGS sequence"/>
</dbReference>
<dbReference type="PANTHER" id="PTHR12854">
    <property type="entry name" value="ATAXIN 2-RELATED"/>
    <property type="match status" value="1"/>
</dbReference>
<dbReference type="GO" id="GO:0010494">
    <property type="term" value="C:cytoplasmic stress granule"/>
    <property type="evidence" value="ECO:0007669"/>
    <property type="project" value="TreeGrafter"/>
</dbReference>
<evidence type="ECO:0000313" key="4">
    <source>
        <dbReference type="Proteomes" id="UP001418222"/>
    </source>
</evidence>
<accession>A0AAP0BW32</accession>